<feature type="domain" description="HD" evidence="7">
    <location>
        <begin position="19"/>
        <end position="134"/>
    </location>
</feature>
<name>A0ABM9URG6_SARVE</name>
<keyword evidence="2" id="KW-0479">Metal-binding</keyword>
<dbReference type="Gene3D" id="1.10.3210.10">
    <property type="entry name" value="Hypothetical protein af1432"/>
    <property type="match status" value="1"/>
</dbReference>
<comment type="caution">
    <text evidence="8">The sequence shown here is derived from an EMBL/GenBank/DDBJ whole genome shotgun (WGS) entry which is preliminary data.</text>
</comment>
<dbReference type="SUPFAM" id="SSF109604">
    <property type="entry name" value="HD-domain/PDEase-like"/>
    <property type="match status" value="1"/>
</dbReference>
<dbReference type="PANTHER" id="PTHR35795:SF1">
    <property type="entry name" value="BIS(5'-NUCLEOSYL)-TETRAPHOSPHATASE, SYMMETRICAL"/>
    <property type="match status" value="1"/>
</dbReference>
<dbReference type="PANTHER" id="PTHR35795">
    <property type="entry name" value="SLR1885 PROTEIN"/>
    <property type="match status" value="1"/>
</dbReference>
<evidence type="ECO:0000313" key="8">
    <source>
        <dbReference type="EMBL" id="CUO02326.1"/>
    </source>
</evidence>
<keyword evidence="4" id="KW-0378">Hydrolase</keyword>
<reference evidence="8 9" key="1">
    <citation type="submission" date="2015-09" db="EMBL/GenBank/DDBJ databases">
        <authorList>
            <consortium name="Pathogen Informatics"/>
        </authorList>
    </citation>
    <scope>NUCLEOTIDE SEQUENCE [LARGE SCALE GENOMIC DNA]</scope>
    <source>
        <strain evidence="8 9">2789STDY5834858</strain>
    </source>
</reference>
<evidence type="ECO:0000256" key="2">
    <source>
        <dbReference type="ARBA" id="ARBA00022723"/>
    </source>
</evidence>
<accession>A0ABM9URG6</accession>
<evidence type="ECO:0000256" key="4">
    <source>
        <dbReference type="ARBA" id="ARBA00022801"/>
    </source>
</evidence>
<dbReference type="Proteomes" id="UP000095488">
    <property type="component" value="Unassembled WGS sequence"/>
</dbReference>
<evidence type="ECO:0000256" key="6">
    <source>
        <dbReference type="ARBA" id="ARBA00049417"/>
    </source>
</evidence>
<dbReference type="PROSITE" id="PS51831">
    <property type="entry name" value="HD"/>
    <property type="match status" value="1"/>
</dbReference>
<organism evidence="8 9">
    <name type="scientific">Sarcina ventriculi</name>
    <name type="common">Clostridium ventriculi</name>
    <dbReference type="NCBI Taxonomy" id="1267"/>
    <lineage>
        <taxon>Bacteria</taxon>
        <taxon>Bacillati</taxon>
        <taxon>Bacillota</taxon>
        <taxon>Clostridia</taxon>
        <taxon>Eubacteriales</taxon>
        <taxon>Clostridiaceae</taxon>
        <taxon>Sarcina</taxon>
    </lineage>
</organism>
<dbReference type="SMART" id="SM00471">
    <property type="entry name" value="HDc"/>
    <property type="match status" value="1"/>
</dbReference>
<evidence type="ECO:0000256" key="1">
    <source>
        <dbReference type="ARBA" id="ARBA00012506"/>
    </source>
</evidence>
<keyword evidence="5" id="KW-0408">Iron</keyword>
<gene>
    <name evidence="8" type="ORF">ERS852473_01693</name>
</gene>
<comment type="catalytic activity">
    <reaction evidence="6">
        <text>P(1),P(4)-bis(5'-adenosyl) tetraphosphate + H2O = 2 ADP + 2 H(+)</text>
        <dbReference type="Rhea" id="RHEA:24252"/>
        <dbReference type="ChEBI" id="CHEBI:15377"/>
        <dbReference type="ChEBI" id="CHEBI:15378"/>
        <dbReference type="ChEBI" id="CHEBI:58141"/>
        <dbReference type="ChEBI" id="CHEBI:456216"/>
        <dbReference type="EC" id="3.6.1.41"/>
    </reaction>
</comment>
<keyword evidence="8" id="KW-0808">Transferase</keyword>
<dbReference type="EMBL" id="CYZR01000005">
    <property type="protein sequence ID" value="CUO02326.1"/>
    <property type="molecule type" value="Genomic_DNA"/>
</dbReference>
<evidence type="ECO:0000256" key="3">
    <source>
        <dbReference type="ARBA" id="ARBA00022741"/>
    </source>
</evidence>
<dbReference type="InterPro" id="IPR006674">
    <property type="entry name" value="HD_domain"/>
</dbReference>
<dbReference type="Pfam" id="PF01966">
    <property type="entry name" value="HD"/>
    <property type="match status" value="1"/>
</dbReference>
<protein>
    <recommendedName>
        <fullName evidence="1">bis(5'-nucleosyl)-tetraphosphatase (symmetrical)</fullName>
        <ecNumber evidence="1">3.6.1.41</ecNumber>
    </recommendedName>
</protein>
<dbReference type="InterPro" id="IPR051094">
    <property type="entry name" value="Diverse_Catalytic_Enzymes"/>
</dbReference>
<dbReference type="GO" id="GO:0016779">
    <property type="term" value="F:nucleotidyltransferase activity"/>
    <property type="evidence" value="ECO:0007669"/>
    <property type="project" value="UniProtKB-KW"/>
</dbReference>
<evidence type="ECO:0000259" key="7">
    <source>
        <dbReference type="PROSITE" id="PS51831"/>
    </source>
</evidence>
<keyword evidence="8" id="KW-0548">Nucleotidyltransferase</keyword>
<keyword evidence="9" id="KW-1185">Reference proteome</keyword>
<dbReference type="NCBIfam" id="TIGR00488">
    <property type="entry name" value="bis(5'-nucleosyl)-tetraphosphatase (symmetrical) YqeK"/>
    <property type="match status" value="1"/>
</dbReference>
<dbReference type="RefSeq" id="WP_055259462.1">
    <property type="nucleotide sequence ID" value="NZ_CABIXL010000005.1"/>
</dbReference>
<evidence type="ECO:0000313" key="9">
    <source>
        <dbReference type="Proteomes" id="UP000095488"/>
    </source>
</evidence>
<keyword evidence="3" id="KW-0547">Nucleotide-binding</keyword>
<evidence type="ECO:0000256" key="5">
    <source>
        <dbReference type="ARBA" id="ARBA00023004"/>
    </source>
</evidence>
<sequence>MWTEDKIHDYLKKNINEARYIHTLGVVETAIKLAKMNNVDEEKAKIAALIHDMAKCMPKDKQFEILKNNGVKMDKYLLNSPQILHGAVGAILAKEIMGIEDIDILNAVKYHTTGKENMTTLEKIIYIADYVEPNRKYEGVDKIREVVFKDLDNGVFMGIENTMLHLLKERQLIHIDTINARNYLLLEIKNK</sequence>
<proteinExistence type="predicted"/>
<dbReference type="InterPro" id="IPR005249">
    <property type="entry name" value="YqeK"/>
</dbReference>
<dbReference type="EC" id="3.6.1.41" evidence="1"/>
<dbReference type="InterPro" id="IPR003607">
    <property type="entry name" value="HD/PDEase_dom"/>
</dbReference>
<dbReference type="CDD" id="cd00077">
    <property type="entry name" value="HDc"/>
    <property type="match status" value="1"/>
</dbReference>